<dbReference type="Pfam" id="PF00042">
    <property type="entry name" value="Globin"/>
    <property type="match status" value="1"/>
</dbReference>
<dbReference type="InterPro" id="IPR000971">
    <property type="entry name" value="Globin"/>
</dbReference>
<dbReference type="GO" id="GO:0020037">
    <property type="term" value="F:heme binding"/>
    <property type="evidence" value="ECO:0007669"/>
    <property type="project" value="InterPro"/>
</dbReference>
<dbReference type="PANTHER" id="PTHR46458">
    <property type="entry name" value="BLR2807 PROTEIN"/>
    <property type="match status" value="1"/>
</dbReference>
<comment type="caution">
    <text evidence="6">The sequence shown here is derived from an EMBL/GenBank/DDBJ whole genome shotgun (WGS) entry which is preliminary data.</text>
</comment>
<keyword evidence="3" id="KW-0408">Iron</keyword>
<reference evidence="6 7" key="1">
    <citation type="submission" date="2022-12" db="EMBL/GenBank/DDBJ databases">
        <title>Chromosome-level genome assembly of true bugs.</title>
        <authorList>
            <person name="Ma L."/>
            <person name="Li H."/>
        </authorList>
    </citation>
    <scope>NUCLEOTIDE SEQUENCE [LARGE SCALE GENOMIC DNA]</scope>
    <source>
        <strain evidence="6">Lab_2022b</strain>
    </source>
</reference>
<dbReference type="Proteomes" id="UP001461498">
    <property type="component" value="Unassembled WGS sequence"/>
</dbReference>
<evidence type="ECO:0000259" key="5">
    <source>
        <dbReference type="PROSITE" id="PS01033"/>
    </source>
</evidence>
<dbReference type="InterPro" id="IPR009050">
    <property type="entry name" value="Globin-like_sf"/>
</dbReference>
<organism evidence="6 7">
    <name type="scientific">Rhynocoris fuscipes</name>
    <dbReference type="NCBI Taxonomy" id="488301"/>
    <lineage>
        <taxon>Eukaryota</taxon>
        <taxon>Metazoa</taxon>
        <taxon>Ecdysozoa</taxon>
        <taxon>Arthropoda</taxon>
        <taxon>Hexapoda</taxon>
        <taxon>Insecta</taxon>
        <taxon>Pterygota</taxon>
        <taxon>Neoptera</taxon>
        <taxon>Paraneoptera</taxon>
        <taxon>Hemiptera</taxon>
        <taxon>Heteroptera</taxon>
        <taxon>Panheteroptera</taxon>
        <taxon>Cimicomorpha</taxon>
        <taxon>Reduviidae</taxon>
        <taxon>Harpactorinae</taxon>
        <taxon>Harpactorini</taxon>
        <taxon>Rhynocoris</taxon>
    </lineage>
</organism>
<protein>
    <recommendedName>
        <fullName evidence="5">Globin domain-containing protein</fullName>
    </recommendedName>
</protein>
<dbReference type="GO" id="GO:0046872">
    <property type="term" value="F:metal ion binding"/>
    <property type="evidence" value="ECO:0007669"/>
    <property type="project" value="UniProtKB-KW"/>
</dbReference>
<dbReference type="Gene3D" id="1.10.490.10">
    <property type="entry name" value="Globins"/>
    <property type="match status" value="1"/>
</dbReference>
<evidence type="ECO:0000256" key="4">
    <source>
        <dbReference type="RuleBase" id="RU000356"/>
    </source>
</evidence>
<evidence type="ECO:0000256" key="3">
    <source>
        <dbReference type="ARBA" id="ARBA00023004"/>
    </source>
</evidence>
<dbReference type="AlphaFoldDB" id="A0AAW1DN63"/>
<evidence type="ECO:0000313" key="6">
    <source>
        <dbReference type="EMBL" id="KAK9511673.1"/>
    </source>
</evidence>
<comment type="similarity">
    <text evidence="4">Belongs to the globin family.</text>
</comment>
<sequence length="83" mass="9753">MSTLDEGIKELDDLDTFFSFLTQIGQSHRKIPGFKPDYFWKIEKPFLEAVKMTLGDRYTENVENIYKVTIKLILETLEKGYNT</sequence>
<keyword evidence="1 4" id="KW-0349">Heme</keyword>
<dbReference type="InterPro" id="IPR012292">
    <property type="entry name" value="Globin/Proto"/>
</dbReference>
<name>A0AAW1DN63_9HEMI</name>
<feature type="domain" description="Globin" evidence="5">
    <location>
        <begin position="1"/>
        <end position="82"/>
    </location>
</feature>
<proteinExistence type="inferred from homology"/>
<evidence type="ECO:0000256" key="2">
    <source>
        <dbReference type="ARBA" id="ARBA00022723"/>
    </source>
</evidence>
<dbReference type="SUPFAM" id="SSF46458">
    <property type="entry name" value="Globin-like"/>
    <property type="match status" value="1"/>
</dbReference>
<keyword evidence="7" id="KW-1185">Reference proteome</keyword>
<accession>A0AAW1DN63</accession>
<evidence type="ECO:0000256" key="1">
    <source>
        <dbReference type="ARBA" id="ARBA00022617"/>
    </source>
</evidence>
<keyword evidence="4" id="KW-0561">Oxygen transport</keyword>
<dbReference type="InterPro" id="IPR050532">
    <property type="entry name" value="Globin-like_OT"/>
</dbReference>
<keyword evidence="4" id="KW-0813">Transport</keyword>
<dbReference type="GO" id="GO:0019825">
    <property type="term" value="F:oxygen binding"/>
    <property type="evidence" value="ECO:0007669"/>
    <property type="project" value="InterPro"/>
</dbReference>
<dbReference type="GO" id="GO:0005344">
    <property type="term" value="F:oxygen carrier activity"/>
    <property type="evidence" value="ECO:0007669"/>
    <property type="project" value="UniProtKB-KW"/>
</dbReference>
<dbReference type="EMBL" id="JAPXFL010000001">
    <property type="protein sequence ID" value="KAK9511673.1"/>
    <property type="molecule type" value="Genomic_DNA"/>
</dbReference>
<keyword evidence="2" id="KW-0479">Metal-binding</keyword>
<gene>
    <name evidence="6" type="ORF">O3M35_000292</name>
</gene>
<dbReference type="PROSITE" id="PS01033">
    <property type="entry name" value="GLOBIN"/>
    <property type="match status" value="1"/>
</dbReference>
<dbReference type="PANTHER" id="PTHR46458:SF5">
    <property type="entry name" value="GLOBIN FAMILY PROFILE DOMAIN-CONTAINING PROTEIN"/>
    <property type="match status" value="1"/>
</dbReference>
<evidence type="ECO:0000313" key="7">
    <source>
        <dbReference type="Proteomes" id="UP001461498"/>
    </source>
</evidence>